<evidence type="ECO:0000313" key="3">
    <source>
        <dbReference type="Proteomes" id="UP000483820"/>
    </source>
</evidence>
<dbReference type="KEGG" id="crq:GCK72_003072"/>
<gene>
    <name evidence="2" type="ORF">GCK72_003072</name>
</gene>
<evidence type="ECO:0000313" key="2">
    <source>
        <dbReference type="EMBL" id="KAF1771246.1"/>
    </source>
</evidence>
<dbReference type="InterPro" id="IPR000242">
    <property type="entry name" value="PTP_cat"/>
</dbReference>
<dbReference type="AlphaFoldDB" id="A0A6A5HWI2"/>
<dbReference type="Proteomes" id="UP000483820">
    <property type="component" value="Chromosome I"/>
</dbReference>
<dbReference type="SUPFAM" id="SSF52799">
    <property type="entry name" value="(Phosphotyrosine protein) phosphatases II"/>
    <property type="match status" value="1"/>
</dbReference>
<accession>A0A6A5HWI2</accession>
<dbReference type="GeneID" id="9800619"/>
<name>A0A6A5HWI2_CAERE</name>
<dbReference type="EMBL" id="WUAV01000001">
    <property type="protein sequence ID" value="KAF1771246.1"/>
    <property type="molecule type" value="Genomic_DNA"/>
</dbReference>
<dbReference type="InterPro" id="IPR029021">
    <property type="entry name" value="Prot-tyrosine_phosphatase-like"/>
</dbReference>
<protein>
    <recommendedName>
        <fullName evidence="1">Tyrosine-protein phosphatase domain-containing protein</fullName>
    </recommendedName>
</protein>
<dbReference type="RefSeq" id="XP_053592438.1">
    <property type="nucleotide sequence ID" value="XM_053723793.1"/>
</dbReference>
<sequence>MREDILYIMVVGSVASSSAYCEEMVGGVFTIGDYRCETLLSEAYSERVTDVNFKKLRITLSNKGKVIATRTVCQINFPNWTDDVWPTTYDTLYDIHNLVTSSPKPIIVHSTTATGPAMGFVGLAFCSQLMEIKEEYTFDVVFRKLIKRRYCSFNDAQCIGWLEIGVMYFLTRKHRLEPFMFNNNNQMFQNMVTNGDGIPEELRGTRWD</sequence>
<comment type="caution">
    <text evidence="2">The sequence shown here is derived from an EMBL/GenBank/DDBJ whole genome shotgun (WGS) entry which is preliminary data.</text>
</comment>
<proteinExistence type="predicted"/>
<reference evidence="2 3" key="1">
    <citation type="submission" date="2019-12" db="EMBL/GenBank/DDBJ databases">
        <title>Chromosome-level assembly of the Caenorhabditis remanei genome.</title>
        <authorList>
            <person name="Teterina A.A."/>
            <person name="Willis J.H."/>
            <person name="Phillips P.C."/>
        </authorList>
    </citation>
    <scope>NUCLEOTIDE SEQUENCE [LARGE SCALE GENOMIC DNA]</scope>
    <source>
        <strain evidence="2 3">PX506</strain>
        <tissue evidence="2">Whole organism</tissue>
    </source>
</reference>
<evidence type="ECO:0000259" key="1">
    <source>
        <dbReference type="Pfam" id="PF00102"/>
    </source>
</evidence>
<organism evidence="2 3">
    <name type="scientific">Caenorhabditis remanei</name>
    <name type="common">Caenorhabditis vulgaris</name>
    <dbReference type="NCBI Taxonomy" id="31234"/>
    <lineage>
        <taxon>Eukaryota</taxon>
        <taxon>Metazoa</taxon>
        <taxon>Ecdysozoa</taxon>
        <taxon>Nematoda</taxon>
        <taxon>Chromadorea</taxon>
        <taxon>Rhabditida</taxon>
        <taxon>Rhabditina</taxon>
        <taxon>Rhabditomorpha</taxon>
        <taxon>Rhabditoidea</taxon>
        <taxon>Rhabditidae</taxon>
        <taxon>Peloderinae</taxon>
        <taxon>Caenorhabditis</taxon>
    </lineage>
</organism>
<dbReference type="Pfam" id="PF00102">
    <property type="entry name" value="Y_phosphatase"/>
    <property type="match status" value="1"/>
</dbReference>
<feature type="domain" description="Tyrosine-protein phosphatase" evidence="1">
    <location>
        <begin position="17"/>
        <end position="153"/>
    </location>
</feature>
<dbReference type="GO" id="GO:0004725">
    <property type="term" value="F:protein tyrosine phosphatase activity"/>
    <property type="evidence" value="ECO:0007669"/>
    <property type="project" value="InterPro"/>
</dbReference>
<dbReference type="CTD" id="9800619"/>
<dbReference type="Gene3D" id="3.90.190.10">
    <property type="entry name" value="Protein tyrosine phosphatase superfamily"/>
    <property type="match status" value="1"/>
</dbReference>